<name>A0A7S6PVA4_9STRA</name>
<gene>
    <name evidence="1" type="primary">clpN</name>
    <name evidence="1" type="ORF">SpumellaPt_p046</name>
</gene>
<sequence>MQIRTKKFKISVSKQKTLEQRQKDFASSSLNLAVRSASAFAFFPHDVFTWLINAKFFAQKYKETLVNSEILLFSAIKLNLNVAKLYSTQTSAFATRGLQYSRSAKPTAATLFACSKHFRSILKKQPALPKFSAQCLSMLDKASENAKKRFSTSLVSATILFLTILEEKQLAAGKFLEVAHGSQLKWLMLRYRLLKRICKQEVIICNKLKRKHFYYLYLLSTLILTPKRVFLHKPEGLNKKMLAFRAAIIKQALQAKTLSITQKLVFKCLAGRAYLSNK</sequence>
<evidence type="ECO:0000313" key="1">
    <source>
        <dbReference type="EMBL" id="QOU10744.1"/>
    </source>
</evidence>
<accession>A0A7S6PVA4</accession>
<keyword evidence="1" id="KW-0934">Plastid</keyword>
<organism evidence="1">
    <name type="scientific">Spumella sp. Baekdong012001B8</name>
    <dbReference type="NCBI Taxonomy" id="2782410"/>
    <lineage>
        <taxon>Eukaryota</taxon>
        <taxon>Sar</taxon>
        <taxon>Stramenopiles</taxon>
        <taxon>Ochrophyta</taxon>
        <taxon>Chrysophyceae</taxon>
        <taxon>Chromulinales</taxon>
        <taxon>Chromulinaceae</taxon>
        <taxon>Spumella</taxon>
    </lineage>
</organism>
<geneLocation type="plastid" evidence="1"/>
<dbReference type="EMBL" id="MN935479">
    <property type="protein sequence ID" value="QOU10744.1"/>
    <property type="molecule type" value="Genomic_DNA"/>
</dbReference>
<proteinExistence type="predicted"/>
<protein>
    <submittedName>
        <fullName evidence="1">ClpN</fullName>
    </submittedName>
</protein>
<reference evidence="1" key="1">
    <citation type="journal article" date="2020" name="Front. Plant Sci.">
        <title>Comparative Plastid Genomics of Non-Photosynthetic Chrysophytes: Genome Reduction and Compaction.</title>
        <authorList>
            <person name="Kim J.I."/>
            <person name="Jeong M."/>
            <person name="Archibald J.M."/>
            <person name="Shin W."/>
        </authorList>
    </citation>
    <scope>NUCLEOTIDE SEQUENCE</scope>
    <source>
        <strain evidence="1">Baekdong012001B8</strain>
    </source>
</reference>
<dbReference type="AlphaFoldDB" id="A0A7S6PVA4"/>